<evidence type="ECO:0000256" key="4">
    <source>
        <dbReference type="SAM" id="MobiDB-lite"/>
    </source>
</evidence>
<evidence type="ECO:0000313" key="7">
    <source>
        <dbReference type="Proteomes" id="UP000092583"/>
    </source>
</evidence>
<dbReference type="SUPFAM" id="SSF50978">
    <property type="entry name" value="WD40 repeat-like"/>
    <property type="match status" value="2"/>
</dbReference>
<reference evidence="7" key="2">
    <citation type="submission" date="2013-12" db="EMBL/GenBank/DDBJ databases">
        <title>Evolution of pathogenesis and genome organization in the Tremellales.</title>
        <authorList>
            <person name="Cuomo C."/>
            <person name="Litvintseva A."/>
            <person name="Heitman J."/>
            <person name="Chen Y."/>
            <person name="Sun S."/>
            <person name="Springer D."/>
            <person name="Dromer F."/>
            <person name="Young S."/>
            <person name="Zeng Q."/>
            <person name="Chapman S."/>
            <person name="Gujja S."/>
            <person name="Saif S."/>
            <person name="Birren B."/>
        </authorList>
    </citation>
    <scope>NUCLEOTIDE SEQUENCE [LARGE SCALE GENOMIC DNA]</scope>
    <source>
        <strain evidence="7">CBS 10435</strain>
    </source>
</reference>
<evidence type="ECO:0000256" key="3">
    <source>
        <dbReference type="PROSITE-ProRule" id="PRU00221"/>
    </source>
</evidence>
<keyword evidence="2" id="KW-0268">Exocytosis</keyword>
<reference evidence="6 7" key="1">
    <citation type="submission" date="2013-07" db="EMBL/GenBank/DDBJ databases">
        <title>The Genome Sequence of Kwoniella mangroviensis CBS10435.</title>
        <authorList>
            <consortium name="The Broad Institute Genome Sequencing Platform"/>
            <person name="Cuomo C."/>
            <person name="Litvintseva A."/>
            <person name="Chen Y."/>
            <person name="Heitman J."/>
            <person name="Sun S."/>
            <person name="Springer D."/>
            <person name="Dromer F."/>
            <person name="Young S.K."/>
            <person name="Zeng Q."/>
            <person name="Gargeya S."/>
            <person name="Fitzgerald M."/>
            <person name="Abouelleil A."/>
            <person name="Alvarado L."/>
            <person name="Berlin A.M."/>
            <person name="Chapman S.B."/>
            <person name="Dewar J."/>
            <person name="Goldberg J."/>
            <person name="Griggs A."/>
            <person name="Gujja S."/>
            <person name="Hansen M."/>
            <person name="Howarth C."/>
            <person name="Imamovic A."/>
            <person name="Larimer J."/>
            <person name="McCowan C."/>
            <person name="Murphy C."/>
            <person name="Pearson M."/>
            <person name="Priest M."/>
            <person name="Roberts A."/>
            <person name="Saif S."/>
            <person name="Shea T."/>
            <person name="Sykes S."/>
            <person name="Wortman J."/>
            <person name="Nusbaum C."/>
            <person name="Birren B."/>
        </authorList>
    </citation>
    <scope>NUCLEOTIDE SEQUENCE [LARGE SCALE GENOMIC DNA]</scope>
    <source>
        <strain evidence="6 7">CBS 10435</strain>
    </source>
</reference>
<feature type="compositionally biased region" description="Pro residues" evidence="4">
    <location>
        <begin position="1181"/>
        <end position="1195"/>
    </location>
</feature>
<dbReference type="Proteomes" id="UP000092583">
    <property type="component" value="Unassembled WGS sequence"/>
</dbReference>
<dbReference type="InterPro" id="IPR015943">
    <property type="entry name" value="WD40/YVTN_repeat-like_dom_sf"/>
</dbReference>
<dbReference type="PANTHER" id="PTHR10241">
    <property type="entry name" value="LETHAL 2 GIANT LARVAE PROTEIN"/>
    <property type="match status" value="1"/>
</dbReference>
<dbReference type="PROSITE" id="PS50082">
    <property type="entry name" value="WD_REPEATS_2"/>
    <property type="match status" value="1"/>
</dbReference>
<sequence length="1298" mass="141817">MFKTGRAPTLPPETDFSKQLKETSFYRYGHLRPLGLTGEVTALAVDPLLSLFAVGTSSGLVHVYGQSPFQFTLPVSTISSSGPAASIKFLFFHPGHHRLIAIDNSNTIHTFSLQHMTDHPNPLTHPPLPLKEISYTLWGTVTSVDQPLPSHTHLFFTIKDGTTLTWDLSRRGLGNWKIGNCWGDYEARMVRSGIPGRRKTLGGPMATCIAMNPRDLNILLIGYEGGVVSWDMQKNEVAKTFEMTLPPGAPGGGSYQDADGSLWTERTPSVTSIAWRPDGLVFAVGHADGCIAFWAYSESDKPLMVRTITHEDVNVTDAESLFDAGALDNQLRKVELDPQGNEIPTAVAANREPIFKLSWAGFPDQTALKTQLAAQGADPSIEPISNATVDYAERGETLLLVLGGQSPGEKPGINILQFPAYKPPLLRRGTTPQSPSESMPLQERYAYRDSLAPTGSSSYLTRTPPEDFILLPRSNPYFNLSHDPIAIIISLTPDTNLPQVTQPTALRGLESWVFPPPRSAVIPPSPGRKNYVLPGEGEKLVAMTPAPTLGTPVASTPRSGSFSAAGWRLPWTSPGASPVPSPALSIPTPDSVYGTAPQKRKARRQLRLPSSLWSGGLSVLGMEMYSLPTPTFKRLISYAIEHAGQEDIPRLPIYGGLAVPDLQSHGAPDVKVSKLESYRIFITFHSDCTIKFWDASPHLLLLPTPLRFEYPMPLPHLTISIGDYLKHPDVTHLPLAQLWLNDRAKVRIKSVHLAKEALECVITFYTGEVIVTKFAEAKGSPAGNREDEVEELDDGHDNENHDSGYFPSMSSSQSHGGIDNNGWVEEVLEIGHLAKYKKDGFKPVAIFSMKRGEPICTAVSDIGFIAIAFASKTLAIIDMRGPDVILREGFNEDGEQMKKKKKKGNVQNVLGEQSVVGAMRWVVSGMGADLVNRPRLIVSYAKGMTKIYVLINSLGEWIVETKPPTFTNESLAGPIASFVLDPVNGTELSPSSESLQAAMRDQKVPDNHGHGKSKEIPVHCLWIAASKKSIRCAINFNGDRVAKVELDDEELSDVFYVTRHGQKVLVAVTTTGSAHFYSVPYLEYITRVDLYYGTEGRPSGKLSMDDRSGDFIEYCGPLDINLRTFFHFRKPFPPRLDPCALKRVVPAQPVPLNAASMVGGWIWGGAPLTGAQLDNLIAGPTRPPPPKVPPPPPKPLITWGKPPDEEEVRPTLTASTGAMPKRTAVQKQKAPTRDARERNDVYSEMTDAANQRGNYLDGLNDSLNNVSASASNYYNQARNAAMKEAAKSTAKGVFGKLL</sequence>
<dbReference type="InterPro" id="IPR001680">
    <property type="entry name" value="WD40_rpt"/>
</dbReference>
<evidence type="ECO:0000313" key="6">
    <source>
        <dbReference type="EMBL" id="OCF61693.1"/>
    </source>
</evidence>
<dbReference type="GO" id="GO:0045159">
    <property type="term" value="F:myosin II binding"/>
    <property type="evidence" value="ECO:0007669"/>
    <property type="project" value="TreeGrafter"/>
</dbReference>
<dbReference type="STRING" id="1331196.A0A1B9J1M4"/>
<evidence type="ECO:0000256" key="2">
    <source>
        <dbReference type="ARBA" id="ARBA00022483"/>
    </source>
</evidence>
<dbReference type="PANTHER" id="PTHR10241:SF25">
    <property type="entry name" value="TOMOSYN, ISOFORM C"/>
    <property type="match status" value="1"/>
</dbReference>
<dbReference type="SMART" id="SM00320">
    <property type="entry name" value="WD40"/>
    <property type="match status" value="6"/>
</dbReference>
<gene>
    <name evidence="6" type="ORF">L486_01351</name>
</gene>
<accession>A0A1B9J1M4</accession>
<dbReference type="OrthoDB" id="19944at2759"/>
<comment type="similarity">
    <text evidence="1">Belongs to the WD repeat L(2)GL family.</text>
</comment>
<dbReference type="GO" id="GO:0006887">
    <property type="term" value="P:exocytosis"/>
    <property type="evidence" value="ECO:0007669"/>
    <property type="project" value="UniProtKB-KW"/>
</dbReference>
<dbReference type="GO" id="GO:0005096">
    <property type="term" value="F:GTPase activator activity"/>
    <property type="evidence" value="ECO:0007669"/>
    <property type="project" value="TreeGrafter"/>
</dbReference>
<evidence type="ECO:0000259" key="5">
    <source>
        <dbReference type="Pfam" id="PF08596"/>
    </source>
</evidence>
<organism evidence="6 7">
    <name type="scientific">Kwoniella mangroviensis CBS 10435</name>
    <dbReference type="NCBI Taxonomy" id="1331196"/>
    <lineage>
        <taxon>Eukaryota</taxon>
        <taxon>Fungi</taxon>
        <taxon>Dikarya</taxon>
        <taxon>Basidiomycota</taxon>
        <taxon>Agaricomycotina</taxon>
        <taxon>Tremellomycetes</taxon>
        <taxon>Tremellales</taxon>
        <taxon>Cryptococcaceae</taxon>
        <taxon>Kwoniella</taxon>
    </lineage>
</organism>
<dbReference type="InterPro" id="IPR013905">
    <property type="entry name" value="Lgl_C_dom"/>
</dbReference>
<keyword evidence="3" id="KW-0853">WD repeat</keyword>
<dbReference type="GO" id="GO:0019905">
    <property type="term" value="F:syntaxin binding"/>
    <property type="evidence" value="ECO:0007669"/>
    <property type="project" value="TreeGrafter"/>
</dbReference>
<protein>
    <recommendedName>
        <fullName evidence="5">Lethal giant larvae (Lgl)-like C-terminal domain-containing protein</fullName>
    </recommendedName>
</protein>
<dbReference type="GO" id="GO:0005737">
    <property type="term" value="C:cytoplasm"/>
    <property type="evidence" value="ECO:0007669"/>
    <property type="project" value="TreeGrafter"/>
</dbReference>
<dbReference type="InterPro" id="IPR036322">
    <property type="entry name" value="WD40_repeat_dom_sf"/>
</dbReference>
<dbReference type="GO" id="GO:0005886">
    <property type="term" value="C:plasma membrane"/>
    <property type="evidence" value="ECO:0007669"/>
    <property type="project" value="TreeGrafter"/>
</dbReference>
<dbReference type="Gene3D" id="2.130.10.10">
    <property type="entry name" value="YVTN repeat-like/Quinoprotein amine dehydrogenase"/>
    <property type="match status" value="2"/>
</dbReference>
<feature type="region of interest" description="Disordered" evidence="4">
    <location>
        <begin position="1180"/>
        <end position="1238"/>
    </location>
</feature>
<keyword evidence="7" id="KW-1185">Reference proteome</keyword>
<feature type="repeat" description="WD" evidence="3">
    <location>
        <begin position="263"/>
        <end position="294"/>
    </location>
</feature>
<dbReference type="Pfam" id="PF08596">
    <property type="entry name" value="Lgl_C"/>
    <property type="match status" value="1"/>
</dbReference>
<name>A0A1B9J1M4_9TREE</name>
<dbReference type="GO" id="GO:0006893">
    <property type="term" value="P:Golgi to plasma membrane transport"/>
    <property type="evidence" value="ECO:0007669"/>
    <property type="project" value="TreeGrafter"/>
</dbReference>
<evidence type="ECO:0000256" key="1">
    <source>
        <dbReference type="ARBA" id="ARBA00008070"/>
    </source>
</evidence>
<feature type="domain" description="Lethal giant larvae (Lgl)-like C-terminal" evidence="5">
    <location>
        <begin position="745"/>
        <end position="1185"/>
    </location>
</feature>
<feature type="region of interest" description="Disordered" evidence="4">
    <location>
        <begin position="780"/>
        <end position="811"/>
    </location>
</feature>
<dbReference type="EMBL" id="KI669459">
    <property type="protein sequence ID" value="OCF61693.1"/>
    <property type="molecule type" value="Genomic_DNA"/>
</dbReference>
<proteinExistence type="inferred from homology"/>